<dbReference type="Pfam" id="PF00990">
    <property type="entry name" value="GGDEF"/>
    <property type="match status" value="1"/>
</dbReference>
<dbReference type="InterPro" id="IPR015168">
    <property type="entry name" value="SsuA/THI5"/>
</dbReference>
<comment type="cofactor">
    <cofactor evidence="1">
        <name>Mg(2+)</name>
        <dbReference type="ChEBI" id="CHEBI:18420"/>
    </cofactor>
</comment>
<evidence type="ECO:0000256" key="4">
    <source>
        <dbReference type="SAM" id="Phobius"/>
    </source>
</evidence>
<keyword evidence="4" id="KW-1133">Transmembrane helix</keyword>
<dbReference type="InterPro" id="IPR000160">
    <property type="entry name" value="GGDEF_dom"/>
</dbReference>
<dbReference type="SMART" id="SM00267">
    <property type="entry name" value="GGDEF"/>
    <property type="match status" value="1"/>
</dbReference>
<accession>A0A1N6QZ66</accession>
<dbReference type="STRING" id="49186.SAMN05421647_10317"/>
<feature type="domain" description="GGDEF" evidence="5">
    <location>
        <begin position="367"/>
        <end position="498"/>
    </location>
</feature>
<evidence type="ECO:0000256" key="1">
    <source>
        <dbReference type="ARBA" id="ARBA00001946"/>
    </source>
</evidence>
<keyword evidence="4" id="KW-0812">Transmembrane</keyword>
<dbReference type="NCBIfam" id="TIGR00254">
    <property type="entry name" value="GGDEF"/>
    <property type="match status" value="1"/>
</dbReference>
<evidence type="ECO:0000256" key="3">
    <source>
        <dbReference type="ARBA" id="ARBA00034247"/>
    </source>
</evidence>
<protein>
    <recommendedName>
        <fullName evidence="2">diguanylate cyclase</fullName>
        <ecNumber evidence="2">2.7.7.65</ecNumber>
    </recommendedName>
</protein>
<keyword evidence="7" id="KW-1185">Reference proteome</keyword>
<comment type="catalytic activity">
    <reaction evidence="3">
        <text>2 GTP = 3',3'-c-di-GMP + 2 diphosphate</text>
        <dbReference type="Rhea" id="RHEA:24898"/>
        <dbReference type="ChEBI" id="CHEBI:33019"/>
        <dbReference type="ChEBI" id="CHEBI:37565"/>
        <dbReference type="ChEBI" id="CHEBI:58805"/>
        <dbReference type="EC" id="2.7.7.65"/>
    </reaction>
</comment>
<evidence type="ECO:0000313" key="6">
    <source>
        <dbReference type="EMBL" id="SIQ21868.1"/>
    </source>
</evidence>
<name>A0A1N6QZ66_9GAMM</name>
<dbReference type="GO" id="GO:0005886">
    <property type="term" value="C:plasma membrane"/>
    <property type="evidence" value="ECO:0007669"/>
    <property type="project" value="TreeGrafter"/>
</dbReference>
<dbReference type="InterPro" id="IPR043128">
    <property type="entry name" value="Rev_trsase/Diguanyl_cyclase"/>
</dbReference>
<dbReference type="Gene3D" id="3.40.190.10">
    <property type="entry name" value="Periplasmic binding protein-like II"/>
    <property type="match status" value="2"/>
</dbReference>
<dbReference type="InterPro" id="IPR029787">
    <property type="entry name" value="Nucleotide_cyclase"/>
</dbReference>
<gene>
    <name evidence="6" type="ORF">SAMN05421647_10317</name>
</gene>
<evidence type="ECO:0000259" key="5">
    <source>
        <dbReference type="PROSITE" id="PS50887"/>
    </source>
</evidence>
<dbReference type="CDD" id="cd01949">
    <property type="entry name" value="GGDEF"/>
    <property type="match status" value="1"/>
</dbReference>
<evidence type="ECO:0000313" key="7">
    <source>
        <dbReference type="Proteomes" id="UP000186895"/>
    </source>
</evidence>
<dbReference type="Proteomes" id="UP000186895">
    <property type="component" value="Unassembled WGS sequence"/>
</dbReference>
<evidence type="ECO:0000256" key="2">
    <source>
        <dbReference type="ARBA" id="ARBA00012528"/>
    </source>
</evidence>
<dbReference type="PANTHER" id="PTHR45138:SF9">
    <property type="entry name" value="DIGUANYLATE CYCLASE DGCM-RELATED"/>
    <property type="match status" value="1"/>
</dbReference>
<dbReference type="FunFam" id="3.30.70.270:FF:000001">
    <property type="entry name" value="Diguanylate cyclase domain protein"/>
    <property type="match status" value="1"/>
</dbReference>
<dbReference type="SUPFAM" id="SSF55073">
    <property type="entry name" value="Nucleotide cyclase"/>
    <property type="match status" value="1"/>
</dbReference>
<organism evidence="6 7">
    <name type="scientific">Marinobacterium stanieri</name>
    <dbReference type="NCBI Taxonomy" id="49186"/>
    <lineage>
        <taxon>Bacteria</taxon>
        <taxon>Pseudomonadati</taxon>
        <taxon>Pseudomonadota</taxon>
        <taxon>Gammaproteobacteria</taxon>
        <taxon>Oceanospirillales</taxon>
        <taxon>Oceanospirillaceae</taxon>
        <taxon>Marinobacterium</taxon>
    </lineage>
</organism>
<proteinExistence type="predicted"/>
<dbReference type="eggNOG" id="COG3706">
    <property type="taxonomic scope" value="Bacteria"/>
</dbReference>
<dbReference type="PROSITE" id="PS50887">
    <property type="entry name" value="GGDEF"/>
    <property type="match status" value="1"/>
</dbReference>
<dbReference type="Gene3D" id="3.30.70.270">
    <property type="match status" value="1"/>
</dbReference>
<dbReference type="EMBL" id="FTMN01000003">
    <property type="protein sequence ID" value="SIQ21868.1"/>
    <property type="molecule type" value="Genomic_DNA"/>
</dbReference>
<dbReference type="SUPFAM" id="SSF53850">
    <property type="entry name" value="Periplasmic binding protein-like II"/>
    <property type="match status" value="1"/>
</dbReference>
<dbReference type="InterPro" id="IPR050469">
    <property type="entry name" value="Diguanylate_Cyclase"/>
</dbReference>
<reference evidence="6 7" key="1">
    <citation type="submission" date="2017-01" db="EMBL/GenBank/DDBJ databases">
        <authorList>
            <person name="Mah S.A."/>
            <person name="Swanson W.J."/>
            <person name="Moy G.W."/>
            <person name="Vacquier V.D."/>
        </authorList>
    </citation>
    <scope>NUCLEOTIDE SEQUENCE [LARGE SCALE GENOMIC DNA]</scope>
    <source>
        <strain evidence="6 7">DSM 7027</strain>
    </source>
</reference>
<dbReference type="RefSeq" id="WP_175611980.1">
    <property type="nucleotide sequence ID" value="NZ_FTMN01000003.1"/>
</dbReference>
<feature type="transmembrane region" description="Helical" evidence="4">
    <location>
        <begin position="295"/>
        <end position="317"/>
    </location>
</feature>
<dbReference type="AlphaFoldDB" id="A0A1N6QZ66"/>
<keyword evidence="4" id="KW-0472">Membrane</keyword>
<dbReference type="GO" id="GO:1902201">
    <property type="term" value="P:negative regulation of bacterial-type flagellum-dependent cell motility"/>
    <property type="evidence" value="ECO:0007669"/>
    <property type="project" value="TreeGrafter"/>
</dbReference>
<dbReference type="GO" id="GO:0052621">
    <property type="term" value="F:diguanylate cyclase activity"/>
    <property type="evidence" value="ECO:0007669"/>
    <property type="project" value="UniProtKB-EC"/>
</dbReference>
<dbReference type="EC" id="2.7.7.65" evidence="2"/>
<dbReference type="Pfam" id="PF09084">
    <property type="entry name" value="NMT1"/>
    <property type="match status" value="1"/>
</dbReference>
<sequence>MTIQLRWLHQFQFAGYYMALEKGYYKEAGLDVKLLEGGPSALNPLDELMSGRSDFAITSSGVVIDRMEGKPVQAVAAIMQTSPIVWITLKSANIQTVEDMAGKRAMLMPPPESAELLTVLRKDQYNNLNVEFQHTSFDVEDLIRGKTDAYDGYISNEPYVLTQQGIEYNLINPRDYGVNFYADVLVTRESLADRNPELVARVRDASLKGWEYALTNLEESVQVIHEKYAPEKSIDHLRFEARTLRRLILPDLVQLGHMNPARWQFIADSYRDLGMTSAVPALEGFLFEDRQPNNYWLAIKVGGISAVLLMIAGYVILKFRRLSQQLAQTNRKLSEIAIIDQLTQVHNRNGLQQLIPGMLSLANRDGMNCSFLMLDIDHFKSVNDRFGHQTGDVALQAFAEVLTRHRRKEDLVARVGGEEFVMLLVGAHIEAATQIANQILESVRQLELVSPDGGRFGITASIGLVPAKGTLEGIWYAADTALYQAKHEGRDRVVRTTGVSQAKR</sequence>
<dbReference type="PANTHER" id="PTHR45138">
    <property type="entry name" value="REGULATORY COMPONENTS OF SENSORY TRANSDUCTION SYSTEM"/>
    <property type="match status" value="1"/>
</dbReference>
<dbReference type="GO" id="GO:0043709">
    <property type="term" value="P:cell adhesion involved in single-species biofilm formation"/>
    <property type="evidence" value="ECO:0007669"/>
    <property type="project" value="TreeGrafter"/>
</dbReference>